<comment type="similarity">
    <text evidence="1">Belongs to the universal stress protein A family.</text>
</comment>
<dbReference type="CDD" id="cd00293">
    <property type="entry name" value="USP-like"/>
    <property type="match status" value="1"/>
</dbReference>
<dbReference type="KEGG" id="afg:AFULGI_00010780"/>
<sequence>MAIVVAIDHSERTPRIVDFAVEEAKLRGEKLLFVHSLYGGDKTSEKEIEAGERLLDYVVSLAESRGVEAEKHLLIRGKEPEEDIVDFADEVEASMIVIGVRKRRPAGKLLFGSVAQQVILHAKQPVVCIKLIF</sequence>
<evidence type="ECO:0000259" key="2">
    <source>
        <dbReference type="Pfam" id="PF00582"/>
    </source>
</evidence>
<accession>A0A075WCW9</accession>
<dbReference type="HOGENOM" id="CLU_049301_16_2_2"/>
<dbReference type="PANTHER" id="PTHR46268">
    <property type="entry name" value="STRESS RESPONSE PROTEIN NHAX"/>
    <property type="match status" value="1"/>
</dbReference>
<dbReference type="PRINTS" id="PR01438">
    <property type="entry name" value="UNVRSLSTRESS"/>
</dbReference>
<proteinExistence type="inferred from homology"/>
<reference evidence="3 4" key="1">
    <citation type="submission" date="2013-07" db="EMBL/GenBank/DDBJ databases">
        <title>Genome of Archaeoglobus fulgidus.</title>
        <authorList>
            <person name="Fiebig A."/>
            <person name="Birkeland N.-K."/>
        </authorList>
    </citation>
    <scope>NUCLEOTIDE SEQUENCE [LARGE SCALE GENOMIC DNA]</scope>
    <source>
        <strain evidence="3 4">DSM 8774</strain>
    </source>
</reference>
<dbReference type="RefSeq" id="WP_048096526.1">
    <property type="nucleotide sequence ID" value="NZ_CP006577.1"/>
</dbReference>
<dbReference type="InterPro" id="IPR006016">
    <property type="entry name" value="UspA"/>
</dbReference>
<evidence type="ECO:0000256" key="1">
    <source>
        <dbReference type="ARBA" id="ARBA00008791"/>
    </source>
</evidence>
<organism evidence="3 4">
    <name type="scientific">Archaeoglobus fulgidus DSM 8774</name>
    <dbReference type="NCBI Taxonomy" id="1344584"/>
    <lineage>
        <taxon>Archaea</taxon>
        <taxon>Methanobacteriati</taxon>
        <taxon>Methanobacteriota</taxon>
        <taxon>Archaeoglobi</taxon>
        <taxon>Archaeoglobales</taxon>
        <taxon>Archaeoglobaceae</taxon>
        <taxon>Archaeoglobus</taxon>
    </lineage>
</organism>
<name>A0A075WCW9_ARCFL</name>
<evidence type="ECO:0000313" key="3">
    <source>
        <dbReference type="EMBL" id="AIG97861.1"/>
    </source>
</evidence>
<dbReference type="InterPro" id="IPR014729">
    <property type="entry name" value="Rossmann-like_a/b/a_fold"/>
</dbReference>
<dbReference type="AlphaFoldDB" id="A0A075WCW9"/>
<dbReference type="InterPro" id="IPR006015">
    <property type="entry name" value="Universal_stress_UspA"/>
</dbReference>
<feature type="domain" description="UspA" evidence="2">
    <location>
        <begin position="3"/>
        <end position="130"/>
    </location>
</feature>
<dbReference type="Gene3D" id="3.40.50.620">
    <property type="entry name" value="HUPs"/>
    <property type="match status" value="1"/>
</dbReference>
<dbReference type="PANTHER" id="PTHR46268:SF6">
    <property type="entry name" value="UNIVERSAL STRESS PROTEIN UP12"/>
    <property type="match status" value="1"/>
</dbReference>
<dbReference type="Proteomes" id="UP000028501">
    <property type="component" value="Chromosome"/>
</dbReference>
<gene>
    <name evidence="3" type="ORF">AFULGI_00010780</name>
</gene>
<dbReference type="Pfam" id="PF00582">
    <property type="entry name" value="Usp"/>
    <property type="match status" value="1"/>
</dbReference>
<dbReference type="EMBL" id="CP006577">
    <property type="protein sequence ID" value="AIG97861.1"/>
    <property type="molecule type" value="Genomic_DNA"/>
</dbReference>
<dbReference type="SUPFAM" id="SSF52402">
    <property type="entry name" value="Adenine nucleotide alpha hydrolases-like"/>
    <property type="match status" value="1"/>
</dbReference>
<evidence type="ECO:0000313" key="4">
    <source>
        <dbReference type="Proteomes" id="UP000028501"/>
    </source>
</evidence>
<dbReference type="GeneID" id="24794589"/>
<protein>
    <submittedName>
        <fullName evidence="3">Universal stress protein UspA</fullName>
    </submittedName>
</protein>